<reference evidence="2" key="1">
    <citation type="submission" date="2021-01" db="EMBL/GenBank/DDBJ databases">
        <authorList>
            <person name="Corre E."/>
            <person name="Pelletier E."/>
            <person name="Niang G."/>
            <person name="Scheremetjew M."/>
            <person name="Finn R."/>
            <person name="Kale V."/>
            <person name="Holt S."/>
            <person name="Cochrane G."/>
            <person name="Meng A."/>
            <person name="Brown T."/>
            <person name="Cohen L."/>
        </authorList>
    </citation>
    <scope>NUCLEOTIDE SEQUENCE</scope>
    <source>
        <strain evidence="2">NY070348D</strain>
    </source>
</reference>
<dbReference type="GO" id="GO:0009446">
    <property type="term" value="P:putrescine biosynthetic process"/>
    <property type="evidence" value="ECO:0007669"/>
    <property type="project" value="InterPro"/>
</dbReference>
<sequence length="326" mass="36742">MTMRMFGEWEVQKAVWMQWPWSYEKSYIPTFREIVKHVTRLQDCVLVVQKQGDKAKVKQLLVESGANVERVSFVVCKYDNAWMRDNGPIWGCENGTPILMDFEFDAWGKSKDALGWKNDNKVTVKIAPEVVPGAQVRSFNMVLEGGNVESNGIDSVVLCWPTQAKRNPSIGRTQQEEILKNAFGTQTKIVWLEQAPPSDVITGGHIDGMARFISDKVIVVAQTDSQNEDFQAYESAAETLSKAGFVVIRLQTGGDIKYKREWMTANYLNWVVGNGFVLVPAFGIEHDQVAKQQIQGFFPGRVVELVDCRELWVNGGGLHCVTNNQF</sequence>
<evidence type="ECO:0000256" key="1">
    <source>
        <dbReference type="ARBA" id="ARBA00022801"/>
    </source>
</evidence>
<accession>A0A7S2RYB6</accession>
<dbReference type="EMBL" id="HBHK01013228">
    <property type="protein sequence ID" value="CAD9684108.1"/>
    <property type="molecule type" value="Transcribed_RNA"/>
</dbReference>
<evidence type="ECO:0008006" key="3">
    <source>
        <dbReference type="Google" id="ProtNLM"/>
    </source>
</evidence>
<dbReference type="SUPFAM" id="SSF55909">
    <property type="entry name" value="Pentein"/>
    <property type="match status" value="1"/>
</dbReference>
<keyword evidence="1" id="KW-0378">Hydrolase</keyword>
<dbReference type="GO" id="GO:0004668">
    <property type="term" value="F:protein-arginine deiminase activity"/>
    <property type="evidence" value="ECO:0007669"/>
    <property type="project" value="InterPro"/>
</dbReference>
<dbReference type="PANTHER" id="PTHR31377">
    <property type="entry name" value="AGMATINE DEIMINASE-RELATED"/>
    <property type="match status" value="1"/>
</dbReference>
<dbReference type="InterPro" id="IPR007466">
    <property type="entry name" value="Peptidyl-Arg-deiminase_porph"/>
</dbReference>
<dbReference type="Pfam" id="PF04371">
    <property type="entry name" value="PAD_porph"/>
    <property type="match status" value="1"/>
</dbReference>
<proteinExistence type="predicted"/>
<gene>
    <name evidence="2" type="ORF">QSP1433_LOCUS8316</name>
</gene>
<dbReference type="PANTHER" id="PTHR31377:SF0">
    <property type="entry name" value="AGMATINE DEIMINASE-RELATED"/>
    <property type="match status" value="1"/>
</dbReference>
<name>A0A7S2RYB6_9STRA</name>
<dbReference type="Gene3D" id="3.75.10.10">
    <property type="entry name" value="L-arginine/glycine Amidinotransferase, Chain A"/>
    <property type="match status" value="1"/>
</dbReference>
<protein>
    <recommendedName>
        <fullName evidence="3">Agmatine deiminase</fullName>
    </recommendedName>
</protein>
<evidence type="ECO:0000313" key="2">
    <source>
        <dbReference type="EMBL" id="CAD9684108.1"/>
    </source>
</evidence>
<dbReference type="AlphaFoldDB" id="A0A7S2RYB6"/>
<organism evidence="2">
    <name type="scientific">Mucochytrium quahogii</name>
    <dbReference type="NCBI Taxonomy" id="96639"/>
    <lineage>
        <taxon>Eukaryota</taxon>
        <taxon>Sar</taxon>
        <taxon>Stramenopiles</taxon>
        <taxon>Bigyra</taxon>
        <taxon>Labyrinthulomycetes</taxon>
        <taxon>Thraustochytrida</taxon>
        <taxon>Thraustochytriidae</taxon>
        <taxon>Mucochytrium</taxon>
    </lineage>
</organism>
<dbReference type="GO" id="GO:0047632">
    <property type="term" value="F:agmatine deiminase activity"/>
    <property type="evidence" value="ECO:0007669"/>
    <property type="project" value="TreeGrafter"/>
</dbReference>